<comment type="caution">
    <text evidence="1">The sequence shown here is derived from an EMBL/GenBank/DDBJ whole genome shotgun (WGS) entry which is preliminary data.</text>
</comment>
<dbReference type="AlphaFoldDB" id="A0A9W7MGC3"/>
<evidence type="ECO:0000313" key="2">
    <source>
        <dbReference type="Proteomes" id="UP001165190"/>
    </source>
</evidence>
<evidence type="ECO:0000313" key="1">
    <source>
        <dbReference type="EMBL" id="GMJ03158.1"/>
    </source>
</evidence>
<organism evidence="1 2">
    <name type="scientific">Hibiscus trionum</name>
    <name type="common">Flower of an hour</name>
    <dbReference type="NCBI Taxonomy" id="183268"/>
    <lineage>
        <taxon>Eukaryota</taxon>
        <taxon>Viridiplantae</taxon>
        <taxon>Streptophyta</taxon>
        <taxon>Embryophyta</taxon>
        <taxon>Tracheophyta</taxon>
        <taxon>Spermatophyta</taxon>
        <taxon>Magnoliopsida</taxon>
        <taxon>eudicotyledons</taxon>
        <taxon>Gunneridae</taxon>
        <taxon>Pentapetalae</taxon>
        <taxon>rosids</taxon>
        <taxon>malvids</taxon>
        <taxon>Malvales</taxon>
        <taxon>Malvaceae</taxon>
        <taxon>Malvoideae</taxon>
        <taxon>Hibiscus</taxon>
    </lineage>
</organism>
<dbReference type="EMBL" id="BSYR01000037">
    <property type="protein sequence ID" value="GMJ03158.1"/>
    <property type="molecule type" value="Genomic_DNA"/>
</dbReference>
<name>A0A9W7MGC3_HIBTR</name>
<protein>
    <recommendedName>
        <fullName evidence="3">TIP41-like protein</fullName>
    </recommendedName>
</protein>
<dbReference type="OrthoDB" id="747893at2759"/>
<keyword evidence="2" id="KW-1185">Reference proteome</keyword>
<evidence type="ECO:0008006" key="3">
    <source>
        <dbReference type="Google" id="ProtNLM"/>
    </source>
</evidence>
<dbReference type="PANTHER" id="PTHR33356:SF5">
    <property type="entry name" value="TIP41-LIKE PROTEIN"/>
    <property type="match status" value="1"/>
</dbReference>
<dbReference type="PANTHER" id="PTHR33356">
    <property type="entry name" value="TIP41-LIKE PROTEIN"/>
    <property type="match status" value="1"/>
</dbReference>
<dbReference type="Proteomes" id="UP001165190">
    <property type="component" value="Unassembled WGS sequence"/>
</dbReference>
<sequence>MAEVLDDCEFQLPSHFLTDDDLFAGKSKAESNNSKKLEDGFGLDLDASTRSLFSCEFPNGFGSLGFSSGPSSPVESVVGSTETESDEEDYLAELTRQMAHSTLDDGVRRNNRAFASENPKGWVLSSSPQSTLCPLRNGCGCMHGTSRGSPTFPSRVPSPPGTSDLLYAAAGEVARMRMSEELYGGFNNRALLRSPAAKFSQNVDVSGFCPPPQSLSHLKLQAAQFQILKQQQQLMKQQNASIWGGQKQQQPQPFHHHQVVQSRVRSNNGTNRPMGLSHSAWPPLQQQNQMPNGSGMRAVFLGNPTVKRECAGTGVFLPRRIGAPPEPRKKPAASCPTALLPARVVQALNLNLDDIGAQPQVHPRYNPNFTAETDACLKIPSGGNAFGNQKQRNFRQNQGITHEVGLPQEWTY</sequence>
<proteinExistence type="predicted"/>
<accession>A0A9W7MGC3</accession>
<reference evidence="1" key="1">
    <citation type="submission" date="2023-05" db="EMBL/GenBank/DDBJ databases">
        <title>Genome and transcriptome analyses reveal genes involved in the formation of fine ridges on petal epidermal cells in Hibiscus trionum.</title>
        <authorList>
            <person name="Koshimizu S."/>
            <person name="Masuda S."/>
            <person name="Ishii T."/>
            <person name="Shirasu K."/>
            <person name="Hoshino A."/>
            <person name="Arita M."/>
        </authorList>
    </citation>
    <scope>NUCLEOTIDE SEQUENCE</scope>
    <source>
        <strain evidence="1">Hamamatsu line</strain>
    </source>
</reference>
<gene>
    <name evidence="1" type="ORF">HRI_003985000</name>
</gene>